<gene>
    <name evidence="2" type="ORF">NE237_002182</name>
</gene>
<accession>A0A9Q0KVK5</accession>
<feature type="region of interest" description="Disordered" evidence="1">
    <location>
        <begin position="159"/>
        <end position="180"/>
    </location>
</feature>
<evidence type="ECO:0000313" key="2">
    <source>
        <dbReference type="EMBL" id="KAJ4977076.1"/>
    </source>
</evidence>
<comment type="caution">
    <text evidence="2">The sequence shown here is derived from an EMBL/GenBank/DDBJ whole genome shotgun (WGS) entry which is preliminary data.</text>
</comment>
<evidence type="ECO:0000313" key="3">
    <source>
        <dbReference type="Proteomes" id="UP001141806"/>
    </source>
</evidence>
<keyword evidence="3" id="KW-1185">Reference proteome</keyword>
<sequence>MVDLEGLAAQMVPSLVSNRRVDLGVPNGISQVMGDGLSTAEGRCWRKLNTMHEILHIGVHSAKEVVVGSGWVPASRGQGGGCWHGHVEGFSTQGRSPDLNPNGSPLTVNGPLLHVVEDTSGEDLRGLFNMVQHGVTTYLRVQANDVAKVRALTSGVGKYVGDEDKQHGEGNRGRDLVGAS</sequence>
<reference evidence="2" key="1">
    <citation type="journal article" date="2023" name="Plant J.">
        <title>The genome of the king protea, Protea cynaroides.</title>
        <authorList>
            <person name="Chang J."/>
            <person name="Duong T.A."/>
            <person name="Schoeman C."/>
            <person name="Ma X."/>
            <person name="Roodt D."/>
            <person name="Barker N."/>
            <person name="Li Z."/>
            <person name="Van de Peer Y."/>
            <person name="Mizrachi E."/>
        </authorList>
    </citation>
    <scope>NUCLEOTIDE SEQUENCE</scope>
    <source>
        <tissue evidence="2">Young leaves</tissue>
    </source>
</reference>
<dbReference type="Proteomes" id="UP001141806">
    <property type="component" value="Unassembled WGS sequence"/>
</dbReference>
<dbReference type="EMBL" id="JAMYWD010000003">
    <property type="protein sequence ID" value="KAJ4977076.1"/>
    <property type="molecule type" value="Genomic_DNA"/>
</dbReference>
<protein>
    <submittedName>
        <fullName evidence="2">Uncharacterized protein</fullName>
    </submittedName>
</protein>
<proteinExistence type="predicted"/>
<name>A0A9Q0KVK5_9MAGN</name>
<evidence type="ECO:0000256" key="1">
    <source>
        <dbReference type="SAM" id="MobiDB-lite"/>
    </source>
</evidence>
<dbReference type="AlphaFoldDB" id="A0A9Q0KVK5"/>
<organism evidence="2 3">
    <name type="scientific">Protea cynaroides</name>
    <dbReference type="NCBI Taxonomy" id="273540"/>
    <lineage>
        <taxon>Eukaryota</taxon>
        <taxon>Viridiplantae</taxon>
        <taxon>Streptophyta</taxon>
        <taxon>Embryophyta</taxon>
        <taxon>Tracheophyta</taxon>
        <taxon>Spermatophyta</taxon>
        <taxon>Magnoliopsida</taxon>
        <taxon>Proteales</taxon>
        <taxon>Proteaceae</taxon>
        <taxon>Protea</taxon>
    </lineage>
</organism>
<feature type="compositionally biased region" description="Basic and acidic residues" evidence="1">
    <location>
        <begin position="160"/>
        <end position="180"/>
    </location>
</feature>